<feature type="transmembrane region" description="Helical" evidence="1">
    <location>
        <begin position="41"/>
        <end position="62"/>
    </location>
</feature>
<dbReference type="AlphaFoldDB" id="A0A8J3J304"/>
<protein>
    <submittedName>
        <fullName evidence="2">Uncharacterized protein</fullName>
    </submittedName>
</protein>
<organism evidence="2 3">
    <name type="scientific">Actinocatenispora rupis</name>
    <dbReference type="NCBI Taxonomy" id="519421"/>
    <lineage>
        <taxon>Bacteria</taxon>
        <taxon>Bacillati</taxon>
        <taxon>Actinomycetota</taxon>
        <taxon>Actinomycetes</taxon>
        <taxon>Micromonosporales</taxon>
        <taxon>Micromonosporaceae</taxon>
        <taxon>Actinocatenispora</taxon>
    </lineage>
</organism>
<proteinExistence type="predicted"/>
<keyword evidence="1" id="KW-1133">Transmembrane helix</keyword>
<dbReference type="EMBL" id="BOMB01000008">
    <property type="protein sequence ID" value="GID10651.1"/>
    <property type="molecule type" value="Genomic_DNA"/>
</dbReference>
<evidence type="ECO:0000313" key="3">
    <source>
        <dbReference type="Proteomes" id="UP000612808"/>
    </source>
</evidence>
<dbReference type="RefSeq" id="WP_203655998.1">
    <property type="nucleotide sequence ID" value="NZ_BAAAZM010000003.1"/>
</dbReference>
<keyword evidence="1" id="KW-0472">Membrane</keyword>
<keyword evidence="3" id="KW-1185">Reference proteome</keyword>
<accession>A0A8J3J304</accession>
<evidence type="ECO:0000313" key="2">
    <source>
        <dbReference type="EMBL" id="GID10651.1"/>
    </source>
</evidence>
<feature type="transmembrane region" description="Helical" evidence="1">
    <location>
        <begin position="12"/>
        <end position="35"/>
    </location>
</feature>
<keyword evidence="1" id="KW-0812">Transmembrane</keyword>
<name>A0A8J3J304_9ACTN</name>
<comment type="caution">
    <text evidence="2">The sequence shown here is derived from an EMBL/GenBank/DDBJ whole genome shotgun (WGS) entry which is preliminary data.</text>
</comment>
<reference evidence="2" key="1">
    <citation type="submission" date="2021-01" db="EMBL/GenBank/DDBJ databases">
        <title>Whole genome shotgun sequence of Actinocatenispora rupis NBRC 107355.</title>
        <authorList>
            <person name="Komaki H."/>
            <person name="Tamura T."/>
        </authorList>
    </citation>
    <scope>NUCLEOTIDE SEQUENCE</scope>
    <source>
        <strain evidence="2">NBRC 107355</strain>
    </source>
</reference>
<sequence length="77" mass="8406">MIISPAVERHVTLAVTIGFGAAAIASAVVTLLLFVVASNEWLGRLLAMLTFLFAACCLRVFVQWRALRRGTGKYHLC</sequence>
<evidence type="ECO:0000256" key="1">
    <source>
        <dbReference type="SAM" id="Phobius"/>
    </source>
</evidence>
<dbReference type="Proteomes" id="UP000612808">
    <property type="component" value="Unassembled WGS sequence"/>
</dbReference>
<gene>
    <name evidence="2" type="ORF">Aru02nite_15400</name>
</gene>